<keyword evidence="1" id="KW-0863">Zinc-finger</keyword>
<dbReference type="Proteomes" id="UP000054564">
    <property type="component" value="Unassembled WGS sequence"/>
</dbReference>
<dbReference type="SUPFAM" id="SSF57850">
    <property type="entry name" value="RING/U-box"/>
    <property type="match status" value="1"/>
</dbReference>
<evidence type="ECO:0000313" key="5">
    <source>
        <dbReference type="Proteomes" id="UP000054564"/>
    </source>
</evidence>
<name>A0A0L0W3S2_9BASI</name>
<dbReference type="InterPro" id="IPR013083">
    <property type="entry name" value="Znf_RING/FYVE/PHD"/>
</dbReference>
<evidence type="ECO:0000256" key="1">
    <source>
        <dbReference type="PROSITE-ProRule" id="PRU00175"/>
    </source>
</evidence>
<dbReference type="OrthoDB" id="2511559at2759"/>
<organism evidence="4 5">
    <name type="scientific">Puccinia striiformis f. sp. tritici PST-78</name>
    <dbReference type="NCBI Taxonomy" id="1165861"/>
    <lineage>
        <taxon>Eukaryota</taxon>
        <taxon>Fungi</taxon>
        <taxon>Dikarya</taxon>
        <taxon>Basidiomycota</taxon>
        <taxon>Pucciniomycotina</taxon>
        <taxon>Pucciniomycetes</taxon>
        <taxon>Pucciniales</taxon>
        <taxon>Pucciniaceae</taxon>
        <taxon>Puccinia</taxon>
    </lineage>
</organism>
<dbReference type="PROSITE" id="PS50089">
    <property type="entry name" value="ZF_RING_2"/>
    <property type="match status" value="1"/>
</dbReference>
<dbReference type="AlphaFoldDB" id="A0A0L0W3S2"/>
<accession>A0A0L0W3S2</accession>
<evidence type="ECO:0000256" key="2">
    <source>
        <dbReference type="SAM" id="MobiDB-lite"/>
    </source>
</evidence>
<comment type="caution">
    <text evidence="4">The sequence shown here is derived from an EMBL/GenBank/DDBJ whole genome shotgun (WGS) entry which is preliminary data.</text>
</comment>
<dbReference type="Gene3D" id="3.30.40.10">
    <property type="entry name" value="Zinc/RING finger domain, C3HC4 (zinc finger)"/>
    <property type="match status" value="1"/>
</dbReference>
<sequence length="344" mass="39085">MGICWHLQVVNGPHARVKGAQHGHVMELRHAIVVTHGGATDRSRRHACVGCHANVGGAMPRLRGRQANDMRERDAGVEVEPTYIIHVEPMPQGAPTYIIHVEPMPQGAPTSETDTSRKRPAQIFEWGRASRANARSPRGFHVPRHLWCSTTPFKLEHSHPSSHQQGKTEVHRINIDDQSQKGKQSINNEEINQNSYPAYKSIQDSLKGKYDDLSNYPYSTCPTCRQEFTLLDEKSQEIPRKTFKDCGHIYHLECIPKRFLIQDRICPSCDTNQSIKRLIPLDQESKNHGKSSFNHVIHSLEMEEEDSEDEERQDFQWRTASISLVILGAIGIISLVKFMSHDLI</sequence>
<reference evidence="5" key="1">
    <citation type="submission" date="2014-03" db="EMBL/GenBank/DDBJ databases">
        <title>The Genome Sequence of Puccinia striiformis f. sp. tritici PST-78.</title>
        <authorList>
            <consortium name="The Broad Institute Genome Sequencing Platform"/>
            <person name="Cuomo C."/>
            <person name="Hulbert S."/>
            <person name="Chen X."/>
            <person name="Walker B."/>
            <person name="Young S.K."/>
            <person name="Zeng Q."/>
            <person name="Gargeya S."/>
            <person name="Fitzgerald M."/>
            <person name="Haas B."/>
            <person name="Abouelleil A."/>
            <person name="Alvarado L."/>
            <person name="Arachchi H.M."/>
            <person name="Berlin A.M."/>
            <person name="Chapman S.B."/>
            <person name="Goldberg J."/>
            <person name="Griggs A."/>
            <person name="Gujja S."/>
            <person name="Hansen M."/>
            <person name="Howarth C."/>
            <person name="Imamovic A."/>
            <person name="Larimer J."/>
            <person name="McCowan C."/>
            <person name="Montmayeur A."/>
            <person name="Murphy C."/>
            <person name="Neiman D."/>
            <person name="Pearson M."/>
            <person name="Priest M."/>
            <person name="Roberts A."/>
            <person name="Saif S."/>
            <person name="Shea T."/>
            <person name="Sisk P."/>
            <person name="Sykes S."/>
            <person name="Wortman J."/>
            <person name="Nusbaum C."/>
            <person name="Birren B."/>
        </authorList>
    </citation>
    <scope>NUCLEOTIDE SEQUENCE [LARGE SCALE GENOMIC DNA]</scope>
    <source>
        <strain evidence="5">race PST-78</strain>
    </source>
</reference>
<dbReference type="GO" id="GO:0008270">
    <property type="term" value="F:zinc ion binding"/>
    <property type="evidence" value="ECO:0007669"/>
    <property type="project" value="UniProtKB-KW"/>
</dbReference>
<evidence type="ECO:0000313" key="4">
    <source>
        <dbReference type="EMBL" id="KNF06144.1"/>
    </source>
</evidence>
<evidence type="ECO:0000259" key="3">
    <source>
        <dbReference type="PROSITE" id="PS50089"/>
    </source>
</evidence>
<keyword evidence="1" id="KW-0862">Zinc</keyword>
<feature type="domain" description="RING-type" evidence="3">
    <location>
        <begin position="221"/>
        <end position="270"/>
    </location>
</feature>
<dbReference type="EMBL" id="AJIL01000004">
    <property type="protein sequence ID" value="KNF06144.1"/>
    <property type="molecule type" value="Genomic_DNA"/>
</dbReference>
<feature type="region of interest" description="Disordered" evidence="2">
    <location>
        <begin position="177"/>
        <end position="196"/>
    </location>
</feature>
<gene>
    <name evidence="4" type="ORF">PSTG_00653</name>
</gene>
<keyword evidence="5" id="KW-1185">Reference proteome</keyword>
<protein>
    <recommendedName>
        <fullName evidence="3">RING-type domain-containing protein</fullName>
    </recommendedName>
</protein>
<proteinExistence type="predicted"/>
<feature type="compositionally biased region" description="Polar residues" evidence="2">
    <location>
        <begin position="181"/>
        <end position="196"/>
    </location>
</feature>
<keyword evidence="1" id="KW-0479">Metal-binding</keyword>
<dbReference type="InterPro" id="IPR001841">
    <property type="entry name" value="Znf_RING"/>
</dbReference>